<dbReference type="AlphaFoldDB" id="A0A2M4D7G7"/>
<proteinExistence type="predicted"/>
<keyword evidence="1" id="KW-0812">Transmembrane</keyword>
<feature type="transmembrane region" description="Helical" evidence="1">
    <location>
        <begin position="20"/>
        <end position="41"/>
    </location>
</feature>
<evidence type="ECO:0000313" key="2">
    <source>
        <dbReference type="EMBL" id="MBW73441.1"/>
    </source>
</evidence>
<organism evidence="2">
    <name type="scientific">Anopheles darlingi</name>
    <name type="common">Mosquito</name>
    <dbReference type="NCBI Taxonomy" id="43151"/>
    <lineage>
        <taxon>Eukaryota</taxon>
        <taxon>Metazoa</taxon>
        <taxon>Ecdysozoa</taxon>
        <taxon>Arthropoda</taxon>
        <taxon>Hexapoda</taxon>
        <taxon>Insecta</taxon>
        <taxon>Pterygota</taxon>
        <taxon>Neoptera</taxon>
        <taxon>Endopterygota</taxon>
        <taxon>Diptera</taxon>
        <taxon>Nematocera</taxon>
        <taxon>Culicoidea</taxon>
        <taxon>Culicidae</taxon>
        <taxon>Anophelinae</taxon>
        <taxon>Anopheles</taxon>
    </lineage>
</organism>
<name>A0A2M4D7G7_ANODA</name>
<reference evidence="2" key="1">
    <citation type="submission" date="2018-01" db="EMBL/GenBank/DDBJ databases">
        <title>An insight into the sialome of Amazonian anophelines.</title>
        <authorList>
            <person name="Ribeiro J.M."/>
            <person name="Scarpassa V."/>
            <person name="Calvo E."/>
        </authorList>
    </citation>
    <scope>NUCLEOTIDE SEQUENCE</scope>
</reference>
<protein>
    <submittedName>
        <fullName evidence="2">Uncharacterized protein</fullName>
    </submittedName>
</protein>
<dbReference type="EMBL" id="GGFL01009263">
    <property type="protein sequence ID" value="MBW73441.1"/>
    <property type="molecule type" value="Transcribed_RNA"/>
</dbReference>
<accession>A0A2M4D7G7</accession>
<keyword evidence="1" id="KW-1133">Transmembrane helix</keyword>
<evidence type="ECO:0000256" key="1">
    <source>
        <dbReference type="SAM" id="Phobius"/>
    </source>
</evidence>
<sequence>MLTLTGTTSRYMRVPSVPTLLLLVIGELLWPKVILCVRCLLYTSNKSIHTECGATSAKKKKVCLIGKLTTNVRRRSLSSVACVALSPSPFSRRE</sequence>
<keyword evidence="1" id="KW-0472">Membrane</keyword>